<reference evidence="2 3" key="1">
    <citation type="submission" date="2016-05" db="EMBL/GenBank/DDBJ databases">
        <title>Draft Genome Sequence of Algibacter sp. Strain SK-16 Isolated from the Surface Water of Aburatsubo Inlet.</title>
        <authorList>
            <person name="Wong S.-K."/>
            <person name="Yoshizawa S."/>
            <person name="Nakajima Y."/>
            <person name="Ogura Y."/>
            <person name="Tetsuya H."/>
            <person name="Hamasaki K."/>
        </authorList>
    </citation>
    <scope>NUCLEOTIDE SEQUENCE [LARGE SCALE GENOMIC DNA]</scope>
    <source>
        <strain evidence="2 3">SK-16</strain>
    </source>
</reference>
<dbReference type="AlphaFoldDB" id="A0A1E5TDH3"/>
<dbReference type="RefSeq" id="WP_069828835.1">
    <property type="nucleotide sequence ID" value="NZ_MDJD01000007.1"/>
</dbReference>
<dbReference type="Proteomes" id="UP000095713">
    <property type="component" value="Unassembled WGS sequence"/>
</dbReference>
<dbReference type="Gene3D" id="1.20.120.450">
    <property type="entry name" value="dinb family like domain"/>
    <property type="match status" value="1"/>
</dbReference>
<evidence type="ECO:0000259" key="1">
    <source>
        <dbReference type="Pfam" id="PF12867"/>
    </source>
</evidence>
<proteinExistence type="predicted"/>
<gene>
    <name evidence="2" type="ORF">A8C32_11810</name>
</gene>
<comment type="caution">
    <text evidence="2">The sequence shown here is derived from an EMBL/GenBank/DDBJ whole genome shotgun (WGS) entry which is preliminary data.</text>
</comment>
<keyword evidence="3" id="KW-1185">Reference proteome</keyword>
<dbReference type="Pfam" id="PF12867">
    <property type="entry name" value="DinB_2"/>
    <property type="match status" value="1"/>
</dbReference>
<name>A0A1E5TDH3_9FLAO</name>
<dbReference type="EMBL" id="MDJD01000007">
    <property type="protein sequence ID" value="OEK09398.1"/>
    <property type="molecule type" value="Genomic_DNA"/>
</dbReference>
<protein>
    <recommendedName>
        <fullName evidence="1">DinB-like domain-containing protein</fullName>
    </recommendedName>
</protein>
<organism evidence="2 3">
    <name type="scientific">Flavivirga aquatica</name>
    <dbReference type="NCBI Taxonomy" id="1849968"/>
    <lineage>
        <taxon>Bacteria</taxon>
        <taxon>Pseudomonadati</taxon>
        <taxon>Bacteroidota</taxon>
        <taxon>Flavobacteriia</taxon>
        <taxon>Flavobacteriales</taxon>
        <taxon>Flavobacteriaceae</taxon>
        <taxon>Flavivirga</taxon>
    </lineage>
</organism>
<dbReference type="InterPro" id="IPR024775">
    <property type="entry name" value="DinB-like"/>
</dbReference>
<dbReference type="SUPFAM" id="SSF109854">
    <property type="entry name" value="DinB/YfiT-like putative metalloenzymes"/>
    <property type="match status" value="1"/>
</dbReference>
<dbReference type="STRING" id="1849968.A8C32_11810"/>
<dbReference type="OrthoDB" id="4295522at2"/>
<dbReference type="InterPro" id="IPR034660">
    <property type="entry name" value="DinB/YfiT-like"/>
</dbReference>
<sequence>MDFTFQILNNTRSLFNKIIENNTLEDLNKTPNGFKNNIIWNIGHIVVTEQLLAYKLSGLPLQLSDEMIGKYMKGTKPESNINQEDVNEIKSLLFSTIEKTKEDYTNNAFKNYTEYTVSTTGNTLTNINEAFQFIIVHEGIHYGYVLALLNAIKTK</sequence>
<evidence type="ECO:0000313" key="3">
    <source>
        <dbReference type="Proteomes" id="UP000095713"/>
    </source>
</evidence>
<feature type="domain" description="DinB-like" evidence="1">
    <location>
        <begin position="8"/>
        <end position="144"/>
    </location>
</feature>
<accession>A0A1E5TDH3</accession>
<evidence type="ECO:0000313" key="2">
    <source>
        <dbReference type="EMBL" id="OEK09398.1"/>
    </source>
</evidence>